<keyword evidence="1" id="KW-0813">Transport</keyword>
<evidence type="ECO:0000256" key="3">
    <source>
        <dbReference type="ARBA" id="ARBA00022982"/>
    </source>
</evidence>
<feature type="region of interest" description="Disordered" evidence="6">
    <location>
        <begin position="123"/>
        <end position="229"/>
    </location>
</feature>
<evidence type="ECO:0000256" key="4">
    <source>
        <dbReference type="ARBA" id="ARBA00023008"/>
    </source>
</evidence>
<keyword evidence="3" id="KW-0249">Electron transport</keyword>
<keyword evidence="5" id="KW-0325">Glycoprotein</keyword>
<reference evidence="10" key="1">
    <citation type="submission" date="2025-08" db="UniProtKB">
        <authorList>
            <consortium name="RefSeq"/>
        </authorList>
    </citation>
    <scope>IDENTIFICATION</scope>
    <source>
        <tissue evidence="10">Young leaves</tissue>
    </source>
</reference>
<evidence type="ECO:0000256" key="7">
    <source>
        <dbReference type="SAM" id="SignalP"/>
    </source>
</evidence>
<dbReference type="CDD" id="cd04216">
    <property type="entry name" value="Phytocyanin"/>
    <property type="match status" value="1"/>
</dbReference>
<dbReference type="PANTHER" id="PTHR33021:SF492">
    <property type="entry name" value="UCLACYANIN 1"/>
    <property type="match status" value="1"/>
</dbReference>
<dbReference type="PRINTS" id="PR01217">
    <property type="entry name" value="PRICHEXTENSN"/>
</dbReference>
<keyword evidence="2" id="KW-0479">Metal-binding</keyword>
<feature type="compositionally biased region" description="Low complexity" evidence="6">
    <location>
        <begin position="165"/>
        <end position="186"/>
    </location>
</feature>
<sequence length="255" mass="25917">MAASRTLMALAIAATLVVELAMAANYTVGDSDGWEIGTDVQSWAASKNFTVGDVISFVYSANHDVVEVKEVDFGSCSGSNPIEKHTGGNTAITLSTAGKRFFICGVPGHCTAGMKVQIDTLAASSPPHATPSSPPPASPPPSSKDAPPTPPPIVAPSSPPPASPPKSATKPPTKSPLAPSPGSNASPPAPPFKPTPPSSAPTPEPPIPPFPFDQPLIPSAAPTTPPPPPSSAYKCSFMVHFSVGFSFVAIILLAL</sequence>
<dbReference type="InterPro" id="IPR039391">
    <property type="entry name" value="Phytocyanin-like"/>
</dbReference>
<evidence type="ECO:0000256" key="2">
    <source>
        <dbReference type="ARBA" id="ARBA00022723"/>
    </source>
</evidence>
<protein>
    <submittedName>
        <fullName evidence="10">Blue copper protein-like isoform X2</fullName>
    </submittedName>
</protein>
<dbReference type="Pfam" id="PF02298">
    <property type="entry name" value="Cu_bind_like"/>
    <property type="match status" value="1"/>
</dbReference>
<dbReference type="GO" id="GO:0046872">
    <property type="term" value="F:metal ion binding"/>
    <property type="evidence" value="ECO:0007669"/>
    <property type="project" value="UniProtKB-KW"/>
</dbReference>
<evidence type="ECO:0000256" key="5">
    <source>
        <dbReference type="ARBA" id="ARBA00023180"/>
    </source>
</evidence>
<dbReference type="SUPFAM" id="SSF49503">
    <property type="entry name" value="Cupredoxins"/>
    <property type="match status" value="1"/>
</dbReference>
<dbReference type="Proteomes" id="UP000504609">
    <property type="component" value="Unplaced"/>
</dbReference>
<feature type="compositionally biased region" description="Pro residues" evidence="6">
    <location>
        <begin position="128"/>
        <end position="164"/>
    </location>
</feature>
<keyword evidence="7" id="KW-0732">Signal</keyword>
<dbReference type="GeneID" id="111451847"/>
<proteinExistence type="predicted"/>
<feature type="signal peptide" evidence="7">
    <location>
        <begin position="1"/>
        <end position="23"/>
    </location>
</feature>
<feature type="compositionally biased region" description="Pro residues" evidence="6">
    <location>
        <begin position="187"/>
        <end position="212"/>
    </location>
</feature>
<feature type="chain" id="PRO_5026931164" evidence="7">
    <location>
        <begin position="24"/>
        <end position="255"/>
    </location>
</feature>
<dbReference type="Gene3D" id="2.60.40.420">
    <property type="entry name" value="Cupredoxins - blue copper proteins"/>
    <property type="match status" value="1"/>
</dbReference>
<dbReference type="GO" id="GO:0005886">
    <property type="term" value="C:plasma membrane"/>
    <property type="evidence" value="ECO:0007669"/>
    <property type="project" value="TreeGrafter"/>
</dbReference>
<dbReference type="InterPro" id="IPR003245">
    <property type="entry name" value="Phytocyanin_dom"/>
</dbReference>
<evidence type="ECO:0000313" key="9">
    <source>
        <dbReference type="Proteomes" id="UP000504609"/>
    </source>
</evidence>
<gene>
    <name evidence="10" type="primary">LOC111451847</name>
</gene>
<keyword evidence="9" id="KW-1185">Reference proteome</keyword>
<name>A0A6J1G963_CUCMO</name>
<evidence type="ECO:0000313" key="10">
    <source>
        <dbReference type="RefSeq" id="XP_022948199.1"/>
    </source>
</evidence>
<dbReference type="GO" id="GO:0009055">
    <property type="term" value="F:electron transfer activity"/>
    <property type="evidence" value="ECO:0007669"/>
    <property type="project" value="InterPro"/>
</dbReference>
<keyword evidence="4" id="KW-0186">Copper</keyword>
<dbReference type="RefSeq" id="XP_022948199.1">
    <property type="nucleotide sequence ID" value="XM_023092431.1"/>
</dbReference>
<evidence type="ECO:0000256" key="6">
    <source>
        <dbReference type="SAM" id="MobiDB-lite"/>
    </source>
</evidence>
<feature type="domain" description="Phytocyanin" evidence="8">
    <location>
        <begin position="24"/>
        <end position="122"/>
    </location>
</feature>
<dbReference type="AlphaFoldDB" id="A0A6J1G963"/>
<dbReference type="InterPro" id="IPR008972">
    <property type="entry name" value="Cupredoxin"/>
</dbReference>
<dbReference type="FunFam" id="2.60.40.420:FF:000003">
    <property type="entry name" value="Blue copper"/>
    <property type="match status" value="1"/>
</dbReference>
<dbReference type="PROSITE" id="PS51485">
    <property type="entry name" value="PHYTOCYANIN"/>
    <property type="match status" value="1"/>
</dbReference>
<accession>A0A6J1G963</accession>
<organism evidence="9 10">
    <name type="scientific">Cucurbita moschata</name>
    <name type="common">Winter crookneck squash</name>
    <name type="synonym">Cucurbita pepo var. moschata</name>
    <dbReference type="NCBI Taxonomy" id="3662"/>
    <lineage>
        <taxon>Eukaryota</taxon>
        <taxon>Viridiplantae</taxon>
        <taxon>Streptophyta</taxon>
        <taxon>Embryophyta</taxon>
        <taxon>Tracheophyta</taxon>
        <taxon>Spermatophyta</taxon>
        <taxon>Magnoliopsida</taxon>
        <taxon>eudicotyledons</taxon>
        <taxon>Gunneridae</taxon>
        <taxon>Pentapetalae</taxon>
        <taxon>rosids</taxon>
        <taxon>fabids</taxon>
        <taxon>Cucurbitales</taxon>
        <taxon>Cucurbitaceae</taxon>
        <taxon>Cucurbiteae</taxon>
        <taxon>Cucurbita</taxon>
    </lineage>
</organism>
<evidence type="ECO:0000256" key="1">
    <source>
        <dbReference type="ARBA" id="ARBA00022448"/>
    </source>
</evidence>
<evidence type="ECO:0000259" key="8">
    <source>
        <dbReference type="PROSITE" id="PS51485"/>
    </source>
</evidence>
<dbReference type="PANTHER" id="PTHR33021">
    <property type="entry name" value="BLUE COPPER PROTEIN"/>
    <property type="match status" value="1"/>
</dbReference>